<organism evidence="1">
    <name type="scientific">Zea mays</name>
    <name type="common">Maize</name>
    <dbReference type="NCBI Taxonomy" id="4577"/>
    <lineage>
        <taxon>Eukaryota</taxon>
        <taxon>Viridiplantae</taxon>
        <taxon>Streptophyta</taxon>
        <taxon>Embryophyta</taxon>
        <taxon>Tracheophyta</taxon>
        <taxon>Spermatophyta</taxon>
        <taxon>Magnoliopsida</taxon>
        <taxon>Liliopsida</taxon>
        <taxon>Poales</taxon>
        <taxon>Poaceae</taxon>
        <taxon>PACMAD clade</taxon>
        <taxon>Panicoideae</taxon>
        <taxon>Andropogonodae</taxon>
        <taxon>Andropogoneae</taxon>
        <taxon>Tripsacinae</taxon>
        <taxon>Zea</taxon>
    </lineage>
</organism>
<dbReference type="AlphaFoldDB" id="A0A1D6H899"/>
<accession>A0A1D6H899</accession>
<protein>
    <submittedName>
        <fullName evidence="1">Lipase class 3 family protein</fullName>
    </submittedName>
</protein>
<sequence>MRYDILKITARRRSSDDQRPHAIASYAPRDRWSGRRHCSGQDDDIAVGCNQMQFSYFLCNSNLK</sequence>
<evidence type="ECO:0000313" key="1">
    <source>
        <dbReference type="EMBL" id="AQK70955.1"/>
    </source>
</evidence>
<proteinExistence type="predicted"/>
<reference evidence="1" key="1">
    <citation type="submission" date="2015-12" db="EMBL/GenBank/DDBJ databases">
        <title>Update maize B73 reference genome by single molecule sequencing technologies.</title>
        <authorList>
            <consortium name="Maize Genome Sequencing Project"/>
            <person name="Ware D."/>
        </authorList>
    </citation>
    <scope>NUCLEOTIDE SEQUENCE</scope>
    <source>
        <tissue evidence="1">Seedling</tissue>
    </source>
</reference>
<name>A0A1D6H899_MAIZE</name>
<gene>
    <name evidence="1" type="ORF">ZEAMMB73_Zm00001d016500</name>
</gene>
<dbReference type="EMBL" id="CM000781">
    <property type="protein sequence ID" value="AQK70955.1"/>
    <property type="molecule type" value="Genomic_DNA"/>
</dbReference>